<protein>
    <submittedName>
        <fullName evidence="1">Uncharacterized protein</fullName>
    </submittedName>
</protein>
<dbReference type="Proteomes" id="UP001642260">
    <property type="component" value="Unassembled WGS sequence"/>
</dbReference>
<dbReference type="EMBL" id="CAKOAT010538487">
    <property type="protein sequence ID" value="CAH8382045.1"/>
    <property type="molecule type" value="Genomic_DNA"/>
</dbReference>
<sequence length="89" mass="10608">MICSLFRHCYRSKTAADEEESWTIDQSSLVTYSERNTYGDSKRWRPSLYPIFENDGESDHLTAKVLFSCEKSKAKKRKSFRYKFKRACY</sequence>
<keyword evidence="2" id="KW-1185">Reference proteome</keyword>
<organism evidence="1 2">
    <name type="scientific">Eruca vesicaria subsp. sativa</name>
    <name type="common">Garden rocket</name>
    <name type="synonym">Eruca sativa</name>
    <dbReference type="NCBI Taxonomy" id="29727"/>
    <lineage>
        <taxon>Eukaryota</taxon>
        <taxon>Viridiplantae</taxon>
        <taxon>Streptophyta</taxon>
        <taxon>Embryophyta</taxon>
        <taxon>Tracheophyta</taxon>
        <taxon>Spermatophyta</taxon>
        <taxon>Magnoliopsida</taxon>
        <taxon>eudicotyledons</taxon>
        <taxon>Gunneridae</taxon>
        <taxon>Pentapetalae</taxon>
        <taxon>rosids</taxon>
        <taxon>malvids</taxon>
        <taxon>Brassicales</taxon>
        <taxon>Brassicaceae</taxon>
        <taxon>Brassiceae</taxon>
        <taxon>Eruca</taxon>
    </lineage>
</organism>
<evidence type="ECO:0000313" key="1">
    <source>
        <dbReference type="EMBL" id="CAH8382045.1"/>
    </source>
</evidence>
<comment type="caution">
    <text evidence="1">The sequence shown here is derived from an EMBL/GenBank/DDBJ whole genome shotgun (WGS) entry which is preliminary data.</text>
</comment>
<reference evidence="1 2" key="1">
    <citation type="submission" date="2022-03" db="EMBL/GenBank/DDBJ databases">
        <authorList>
            <person name="Macdonald S."/>
            <person name="Ahmed S."/>
            <person name="Newling K."/>
        </authorList>
    </citation>
    <scope>NUCLEOTIDE SEQUENCE [LARGE SCALE GENOMIC DNA]</scope>
</reference>
<accession>A0ABC8LET8</accession>
<gene>
    <name evidence="1" type="ORF">ERUC_LOCUS34528</name>
</gene>
<dbReference type="AlphaFoldDB" id="A0ABC8LET8"/>
<evidence type="ECO:0000313" key="2">
    <source>
        <dbReference type="Proteomes" id="UP001642260"/>
    </source>
</evidence>
<proteinExistence type="predicted"/>
<name>A0ABC8LET8_ERUVS</name>